<reference evidence="3" key="1">
    <citation type="journal article" date="2017" name="Genome Biol.">
        <title>Comparative genomics reveals high biological diversity and specific adaptations in the industrially and medically important fungal genus Aspergillus.</title>
        <authorList>
            <person name="de Vries R.P."/>
            <person name="Riley R."/>
            <person name="Wiebenga A."/>
            <person name="Aguilar-Osorio G."/>
            <person name="Amillis S."/>
            <person name="Uchima C.A."/>
            <person name="Anderluh G."/>
            <person name="Asadollahi M."/>
            <person name="Askin M."/>
            <person name="Barry K."/>
            <person name="Battaglia E."/>
            <person name="Bayram O."/>
            <person name="Benocci T."/>
            <person name="Braus-Stromeyer S.A."/>
            <person name="Caldana C."/>
            <person name="Canovas D."/>
            <person name="Cerqueira G.C."/>
            <person name="Chen F."/>
            <person name="Chen W."/>
            <person name="Choi C."/>
            <person name="Clum A."/>
            <person name="Dos Santos R.A."/>
            <person name="Damasio A.R."/>
            <person name="Diallinas G."/>
            <person name="Emri T."/>
            <person name="Fekete E."/>
            <person name="Flipphi M."/>
            <person name="Freyberg S."/>
            <person name="Gallo A."/>
            <person name="Gournas C."/>
            <person name="Habgood R."/>
            <person name="Hainaut M."/>
            <person name="Harispe M.L."/>
            <person name="Henrissat B."/>
            <person name="Hilden K.S."/>
            <person name="Hope R."/>
            <person name="Hossain A."/>
            <person name="Karabika E."/>
            <person name="Karaffa L."/>
            <person name="Karanyi Z."/>
            <person name="Krasevec N."/>
            <person name="Kuo A."/>
            <person name="Kusch H."/>
            <person name="LaButti K."/>
            <person name="Lagendijk E.L."/>
            <person name="Lapidus A."/>
            <person name="Levasseur A."/>
            <person name="Lindquist E."/>
            <person name="Lipzen A."/>
            <person name="Logrieco A.F."/>
            <person name="MacCabe A."/>
            <person name="Maekelae M.R."/>
            <person name="Malavazi I."/>
            <person name="Melin P."/>
            <person name="Meyer V."/>
            <person name="Mielnichuk N."/>
            <person name="Miskei M."/>
            <person name="Molnar A.P."/>
            <person name="Mule G."/>
            <person name="Ngan C.Y."/>
            <person name="Orejas M."/>
            <person name="Orosz E."/>
            <person name="Ouedraogo J.P."/>
            <person name="Overkamp K.M."/>
            <person name="Park H.-S."/>
            <person name="Perrone G."/>
            <person name="Piumi F."/>
            <person name="Punt P.J."/>
            <person name="Ram A.F."/>
            <person name="Ramon A."/>
            <person name="Rauscher S."/>
            <person name="Record E."/>
            <person name="Riano-Pachon D.M."/>
            <person name="Robert V."/>
            <person name="Roehrig J."/>
            <person name="Ruller R."/>
            <person name="Salamov A."/>
            <person name="Salih N.S."/>
            <person name="Samson R.A."/>
            <person name="Sandor E."/>
            <person name="Sanguinetti M."/>
            <person name="Schuetze T."/>
            <person name="Sepcic K."/>
            <person name="Shelest E."/>
            <person name="Sherlock G."/>
            <person name="Sophianopoulou V."/>
            <person name="Squina F.M."/>
            <person name="Sun H."/>
            <person name="Susca A."/>
            <person name="Todd R.B."/>
            <person name="Tsang A."/>
            <person name="Unkles S.E."/>
            <person name="van de Wiele N."/>
            <person name="van Rossen-Uffink D."/>
            <person name="Oliveira J.V."/>
            <person name="Vesth T.C."/>
            <person name="Visser J."/>
            <person name="Yu J.-H."/>
            <person name="Zhou M."/>
            <person name="Andersen M.R."/>
            <person name="Archer D.B."/>
            <person name="Baker S.E."/>
            <person name="Benoit I."/>
            <person name="Brakhage A.A."/>
            <person name="Braus G.H."/>
            <person name="Fischer R."/>
            <person name="Frisvad J.C."/>
            <person name="Goldman G.H."/>
            <person name="Houbraken J."/>
            <person name="Oakley B."/>
            <person name="Pocsi I."/>
            <person name="Scazzocchio C."/>
            <person name="Seiboth B."/>
            <person name="vanKuyk P.A."/>
            <person name="Wortman J."/>
            <person name="Dyer P.S."/>
            <person name="Grigoriev I.V."/>
        </authorList>
    </citation>
    <scope>NUCLEOTIDE SEQUENCE [LARGE SCALE GENOMIC DNA]</scope>
    <source>
        <strain evidence="3">DTO 134E9</strain>
    </source>
</reference>
<feature type="compositionally biased region" description="Basic and acidic residues" evidence="1">
    <location>
        <begin position="118"/>
        <end position="131"/>
    </location>
</feature>
<dbReference type="OrthoDB" id="3438840at2759"/>
<organism evidence="2 3">
    <name type="scientific">Aspergillus wentii DTO 134E9</name>
    <dbReference type="NCBI Taxonomy" id="1073089"/>
    <lineage>
        <taxon>Eukaryota</taxon>
        <taxon>Fungi</taxon>
        <taxon>Dikarya</taxon>
        <taxon>Ascomycota</taxon>
        <taxon>Pezizomycotina</taxon>
        <taxon>Eurotiomycetes</taxon>
        <taxon>Eurotiomycetidae</taxon>
        <taxon>Eurotiales</taxon>
        <taxon>Aspergillaceae</taxon>
        <taxon>Aspergillus</taxon>
        <taxon>Aspergillus subgen. Cremei</taxon>
    </lineage>
</organism>
<feature type="compositionally biased region" description="Acidic residues" evidence="1">
    <location>
        <begin position="614"/>
        <end position="627"/>
    </location>
</feature>
<dbReference type="AlphaFoldDB" id="A0A1L9RVE7"/>
<feature type="compositionally biased region" description="Polar residues" evidence="1">
    <location>
        <begin position="332"/>
        <end position="343"/>
    </location>
</feature>
<feature type="compositionally biased region" description="Polar residues" evidence="1">
    <location>
        <begin position="529"/>
        <end position="538"/>
    </location>
</feature>
<dbReference type="RefSeq" id="XP_040692575.1">
    <property type="nucleotide sequence ID" value="XM_040834501.1"/>
</dbReference>
<evidence type="ECO:0000313" key="2">
    <source>
        <dbReference type="EMBL" id="OJJ38899.1"/>
    </source>
</evidence>
<dbReference type="STRING" id="1073089.A0A1L9RVE7"/>
<feature type="compositionally biased region" description="Low complexity" evidence="1">
    <location>
        <begin position="365"/>
        <end position="377"/>
    </location>
</feature>
<proteinExistence type="predicted"/>
<feature type="compositionally biased region" description="Low complexity" evidence="1">
    <location>
        <begin position="64"/>
        <end position="73"/>
    </location>
</feature>
<feature type="compositionally biased region" description="Pro residues" evidence="1">
    <location>
        <begin position="27"/>
        <end position="37"/>
    </location>
</feature>
<feature type="compositionally biased region" description="Polar residues" evidence="1">
    <location>
        <begin position="101"/>
        <end position="111"/>
    </location>
</feature>
<dbReference type="GeneID" id="63750349"/>
<feature type="compositionally biased region" description="Low complexity" evidence="1">
    <location>
        <begin position="185"/>
        <end position="198"/>
    </location>
</feature>
<feature type="region of interest" description="Disordered" evidence="1">
    <location>
        <begin position="767"/>
        <end position="842"/>
    </location>
</feature>
<feature type="region of interest" description="Disordered" evidence="1">
    <location>
        <begin position="1"/>
        <end position="161"/>
    </location>
</feature>
<protein>
    <submittedName>
        <fullName evidence="2">Uncharacterized protein</fullName>
    </submittedName>
</protein>
<feature type="compositionally biased region" description="Polar residues" evidence="1">
    <location>
        <begin position="502"/>
        <end position="511"/>
    </location>
</feature>
<evidence type="ECO:0000313" key="3">
    <source>
        <dbReference type="Proteomes" id="UP000184383"/>
    </source>
</evidence>
<dbReference type="EMBL" id="KV878210">
    <property type="protein sequence ID" value="OJJ38899.1"/>
    <property type="molecule type" value="Genomic_DNA"/>
</dbReference>
<feature type="region of interest" description="Disordered" evidence="1">
    <location>
        <begin position="528"/>
        <end position="636"/>
    </location>
</feature>
<feature type="region of interest" description="Disordered" evidence="1">
    <location>
        <begin position="179"/>
        <end position="251"/>
    </location>
</feature>
<feature type="compositionally biased region" description="Low complexity" evidence="1">
    <location>
        <begin position="428"/>
        <end position="437"/>
    </location>
</feature>
<evidence type="ECO:0000256" key="1">
    <source>
        <dbReference type="SAM" id="MobiDB-lite"/>
    </source>
</evidence>
<feature type="compositionally biased region" description="Polar residues" evidence="1">
    <location>
        <begin position="9"/>
        <end position="19"/>
    </location>
</feature>
<feature type="compositionally biased region" description="Acidic residues" evidence="1">
    <location>
        <begin position="594"/>
        <end position="606"/>
    </location>
</feature>
<feature type="compositionally biased region" description="Polar residues" evidence="1">
    <location>
        <begin position="807"/>
        <end position="842"/>
    </location>
</feature>
<dbReference type="VEuPathDB" id="FungiDB:ASPWEDRAFT_36589"/>
<name>A0A1L9RVE7_ASPWE</name>
<feature type="region of interest" description="Disordered" evidence="1">
    <location>
        <begin position="702"/>
        <end position="727"/>
    </location>
</feature>
<feature type="compositionally biased region" description="Low complexity" evidence="1">
    <location>
        <begin position="282"/>
        <end position="307"/>
    </location>
</feature>
<keyword evidence="3" id="KW-1185">Reference proteome</keyword>
<feature type="compositionally biased region" description="Acidic residues" evidence="1">
    <location>
        <begin position="557"/>
        <end position="572"/>
    </location>
</feature>
<feature type="compositionally biased region" description="Basic and acidic residues" evidence="1">
    <location>
        <begin position="767"/>
        <end position="776"/>
    </location>
</feature>
<feature type="compositionally biased region" description="Basic and acidic residues" evidence="1">
    <location>
        <begin position="379"/>
        <end position="389"/>
    </location>
</feature>
<gene>
    <name evidence="2" type="ORF">ASPWEDRAFT_36589</name>
</gene>
<accession>A0A1L9RVE7</accession>
<feature type="compositionally biased region" description="Polar residues" evidence="1">
    <location>
        <begin position="201"/>
        <end position="213"/>
    </location>
</feature>
<feature type="compositionally biased region" description="Polar residues" evidence="1">
    <location>
        <begin position="351"/>
        <end position="364"/>
    </location>
</feature>
<feature type="region of interest" description="Disordered" evidence="1">
    <location>
        <begin position="282"/>
        <end position="446"/>
    </location>
</feature>
<dbReference type="Proteomes" id="UP000184383">
    <property type="component" value="Unassembled WGS sequence"/>
</dbReference>
<sequence>MSVADTRYRNNIHNMPQSPSKDDANHRPPPPPIPPSPTLTNPDMILPCDEGERESSTPSPPFNLPSLSNLQSFYAGQPMTNDFGADSNTTGTDTPIGLAWSLSNSNRSQRGNFPRHTWTHEGHDSSRRLSDIGEEDASSPSYLGGFPANLQAGSPNGASRLAASPVLHGRMEDNEVRQAQVGNWSNSSGSTISAASESSQRDGSTGQSDQVTGHSLHMGVNDVKLSDTQGKDTTPRSSIVSVAGAEGPGEELSSVILSTEAERILENAKKRLTLMEGNLTRARSSMRASPSLSSSPSPSGNSPSLGPHQPVGGLYRSISHTNRRGSLLRPRSTYNSAQDAANNRHSRVHSETNLHSTGSNESNGLSRSLSAMASSSSIHNDDKSFRYDPSRAYLTHRSSTSSFQPVGVAIPNKDTPPDTPKGLGISTDASANANSSDNDNDNETKISSMEDFNTVYPSYDPPSRTQSQLQVRDLQDQMKGLHIKISSLKVKTQEDNLRRRSLQSLRTPSPFTAANHWYSNMMEYKHSQETLNSSSGASGQRRPPGPIQEVENKPEPEPEPEPEPVPELEPESEPVSNGYEVDVPAVTISSKTDEEPEVLESADFDDGQSVMESLYEDAEEGEYDTDGSNESIDREALNEILREPLDEDLRGSFEDFPPVPPIPDTGARPHEEREDAFDYEHFILHSALGNYSQSKMRRASNLSNASVETTRPIHEHRSAKHSRTNSTNSLSTIASFATATEGERDDGIRSVLYWDRKFNDELRNNDHYHENGHISEESDTEAMMGTPRAARKAERPPSLAIPHRSDSATTGSATPTSLASSLVSTVRAASSPHPNQTLNAGINNDDERLLEQLFESLGSVCMDLQAITTAPDPDPKAVRVLRRRLDAARRVLDGELDT</sequence>
<feature type="region of interest" description="Disordered" evidence="1">
    <location>
        <begin position="492"/>
        <end position="511"/>
    </location>
</feature>